<dbReference type="EMBL" id="CM042049">
    <property type="protein sequence ID" value="KAI3747049.1"/>
    <property type="molecule type" value="Genomic_DNA"/>
</dbReference>
<accession>A0ACB9DK76</accession>
<organism evidence="1 2">
    <name type="scientific">Arctium lappa</name>
    <name type="common">Greater burdock</name>
    <name type="synonym">Lappa major</name>
    <dbReference type="NCBI Taxonomy" id="4217"/>
    <lineage>
        <taxon>Eukaryota</taxon>
        <taxon>Viridiplantae</taxon>
        <taxon>Streptophyta</taxon>
        <taxon>Embryophyta</taxon>
        <taxon>Tracheophyta</taxon>
        <taxon>Spermatophyta</taxon>
        <taxon>Magnoliopsida</taxon>
        <taxon>eudicotyledons</taxon>
        <taxon>Gunneridae</taxon>
        <taxon>Pentapetalae</taxon>
        <taxon>asterids</taxon>
        <taxon>campanulids</taxon>
        <taxon>Asterales</taxon>
        <taxon>Asteraceae</taxon>
        <taxon>Carduoideae</taxon>
        <taxon>Cardueae</taxon>
        <taxon>Arctiinae</taxon>
        <taxon>Arctium</taxon>
    </lineage>
</organism>
<evidence type="ECO:0000313" key="2">
    <source>
        <dbReference type="Proteomes" id="UP001055879"/>
    </source>
</evidence>
<gene>
    <name evidence="1" type="ORF">L6452_09492</name>
</gene>
<evidence type="ECO:0000313" key="1">
    <source>
        <dbReference type="EMBL" id="KAI3747049.1"/>
    </source>
</evidence>
<reference evidence="1 2" key="2">
    <citation type="journal article" date="2022" name="Mol. Ecol. Resour.">
        <title>The genomes of chicory, endive, great burdock and yacon provide insights into Asteraceae paleo-polyploidization history and plant inulin production.</title>
        <authorList>
            <person name="Fan W."/>
            <person name="Wang S."/>
            <person name="Wang H."/>
            <person name="Wang A."/>
            <person name="Jiang F."/>
            <person name="Liu H."/>
            <person name="Zhao H."/>
            <person name="Xu D."/>
            <person name="Zhang Y."/>
        </authorList>
    </citation>
    <scope>NUCLEOTIDE SEQUENCE [LARGE SCALE GENOMIC DNA]</scope>
    <source>
        <strain evidence="2">cv. Niubang</strain>
    </source>
</reference>
<name>A0ACB9DK76_ARCLA</name>
<protein>
    <submittedName>
        <fullName evidence="1">Uncharacterized protein</fullName>
    </submittedName>
</protein>
<comment type="caution">
    <text evidence="1">The sequence shown here is derived from an EMBL/GenBank/DDBJ whole genome shotgun (WGS) entry which is preliminary data.</text>
</comment>
<keyword evidence="2" id="KW-1185">Reference proteome</keyword>
<proteinExistence type="predicted"/>
<dbReference type="Proteomes" id="UP001055879">
    <property type="component" value="Linkage Group LG03"/>
</dbReference>
<sequence>MGDGGEGGGECDNDKNKHKKSSDDQDTKKAFRNKQELETDKEINLAGTQSEIPEIRQLDEGTKVINAEDDLSNSKKIDLIIEKTQPTKNKEERDGSMQSDEVRIVEKLVDHNKVGMGPSYGPEKACGPKQTNKERKKKCGQEDDLSVQRRQSNATIKMQNLNTGVRNCESDSNDRLRQREIAANSGSKLRSKIFSRSRCNSSRDRVEKAMKEEVYNVNFGGCPICMVIAIKSRRVFVLLQSVAAGLLVFICSVQVAVYT</sequence>
<reference evidence="2" key="1">
    <citation type="journal article" date="2022" name="Mol. Ecol. Resour.">
        <title>The genomes of chicory, endive, great burdock and yacon provide insights into Asteraceae palaeo-polyploidization history and plant inulin production.</title>
        <authorList>
            <person name="Fan W."/>
            <person name="Wang S."/>
            <person name="Wang H."/>
            <person name="Wang A."/>
            <person name="Jiang F."/>
            <person name="Liu H."/>
            <person name="Zhao H."/>
            <person name="Xu D."/>
            <person name="Zhang Y."/>
        </authorList>
    </citation>
    <scope>NUCLEOTIDE SEQUENCE [LARGE SCALE GENOMIC DNA]</scope>
    <source>
        <strain evidence="2">cv. Niubang</strain>
    </source>
</reference>